<dbReference type="PANTHER" id="PTHR11113">
    <property type="entry name" value="N-ACETYLGLUCOSAMINE-6-PHOSPHATE DEACETYLASE"/>
    <property type="match status" value="1"/>
</dbReference>
<keyword evidence="3" id="KW-0540">Nuclease</keyword>
<gene>
    <name evidence="10" type="ORF">SAMN04488554_4253</name>
</gene>
<keyword evidence="4" id="KW-0255">Endonuclease</keyword>
<dbReference type="Gene3D" id="2.70.180.20">
    <property type="match status" value="1"/>
</dbReference>
<dbReference type="CDD" id="cd22341">
    <property type="entry name" value="NucS-like"/>
    <property type="match status" value="1"/>
</dbReference>
<dbReference type="NCBIfam" id="NF002876">
    <property type="entry name" value="PRK03298.1"/>
    <property type="match status" value="1"/>
</dbReference>
<dbReference type="Pfam" id="PF01939">
    <property type="entry name" value="NucS_C"/>
    <property type="match status" value="1"/>
</dbReference>
<evidence type="ECO:0000259" key="7">
    <source>
        <dbReference type="Pfam" id="PF01939"/>
    </source>
</evidence>
<evidence type="ECO:0000313" key="11">
    <source>
        <dbReference type="Proteomes" id="UP000199220"/>
    </source>
</evidence>
<dbReference type="InterPro" id="IPR002793">
    <property type="entry name" value="Endonuclease_NucS"/>
</dbReference>
<dbReference type="InterPro" id="IPR006680">
    <property type="entry name" value="Amidohydro-rel"/>
</dbReference>
<evidence type="ECO:0000256" key="6">
    <source>
        <dbReference type="ARBA" id="ARBA00023125"/>
    </source>
</evidence>
<dbReference type="InterPro" id="IPR049173">
    <property type="entry name" value="NucS_N_sf"/>
</dbReference>
<accession>A0A1H5NE53</accession>
<protein>
    <submittedName>
        <fullName evidence="10">N-acetylglucosamine-6-phosphate deacetylase</fullName>
    </submittedName>
</protein>
<comment type="similarity">
    <text evidence="1">Belongs to the metallo-dependent hydrolases superfamily. NagA family.</text>
</comment>
<dbReference type="GO" id="GO:0003677">
    <property type="term" value="F:DNA binding"/>
    <property type="evidence" value="ECO:0007669"/>
    <property type="project" value="UniProtKB-KW"/>
</dbReference>
<dbReference type="InterPro" id="IPR011856">
    <property type="entry name" value="tRNA_endonuc-like_dom_sf"/>
</dbReference>
<organism evidence="10 11">
    <name type="scientific">Ruania alba</name>
    <dbReference type="NCBI Taxonomy" id="648782"/>
    <lineage>
        <taxon>Bacteria</taxon>
        <taxon>Bacillati</taxon>
        <taxon>Actinomycetota</taxon>
        <taxon>Actinomycetes</taxon>
        <taxon>Micrococcales</taxon>
        <taxon>Ruaniaceae</taxon>
        <taxon>Ruania</taxon>
    </lineage>
</organism>
<sequence length="636" mass="66486">MRIVIATCSVDYTGRLTAHLPLATRVLMVKADGSVLVHSDGGSYKPLNWMTPPCTLTESDPSPEQREAGVQAVWTVRSSKSDDRLIVSLHEVLGEHSYELGVDPGLVKDGVEAHLQKLLAEQIGVLGDGHSLVRREYPTAIGPVDILARADTGHVAVEIKRRGDIDGVEQLTRYLDLLNRDPLLAPVAGVFAAQEIKPQARVLATDRGSGAWCSTTTRCAGSTTSTPGCSERKSMVQAVRGRVITPEQEIPDGGVCWEGDRLTWVGAVADAPADVAAELATVPAAPDTSLLPGLVDIHNHGGGGASIPAVEDTVEALQAVTEHRRHGTTRMLASLVTAAPEVLLARAAVLADLADAGEIEGIHSEGPFLAESRCGAQDPTFLIDGDPSLVEQLAATARGHLATMTVAPEVHGADAALDALVEAGALPSIGHTDAASETTRAAVERLTARLAGSGRRVTVTHLFNGMRPLHHRDPGPIPVLLAAARRGEIVLELIADGVHVHPELVRDIIATVGAENVALVTDAMAAAGMADGEYRLGSLDVRVAEGVARLAHGGSIAGGTAHLIDVVRITASGGVPLVDAVRSASLTPAEVLRSRRGGSTPFGALRAGYRADIVVVDSDLQVQRVIRDGQDVARGR</sequence>
<proteinExistence type="inferred from homology"/>
<keyword evidence="11" id="KW-1185">Reference proteome</keyword>
<dbReference type="AlphaFoldDB" id="A0A1H5NE53"/>
<evidence type="ECO:0000256" key="3">
    <source>
        <dbReference type="ARBA" id="ARBA00022722"/>
    </source>
</evidence>
<evidence type="ECO:0000259" key="9">
    <source>
        <dbReference type="Pfam" id="PF21003"/>
    </source>
</evidence>
<dbReference type="Gene3D" id="3.20.20.140">
    <property type="entry name" value="Metal-dependent hydrolases"/>
    <property type="match status" value="1"/>
</dbReference>
<dbReference type="Pfam" id="PF21003">
    <property type="entry name" value="NucS_N"/>
    <property type="match status" value="1"/>
</dbReference>
<evidence type="ECO:0000256" key="4">
    <source>
        <dbReference type="ARBA" id="ARBA00022759"/>
    </source>
</evidence>
<name>A0A1H5NE53_9MICO</name>
<evidence type="ECO:0000259" key="8">
    <source>
        <dbReference type="Pfam" id="PF01979"/>
    </source>
</evidence>
<dbReference type="Gene3D" id="3.40.1350.10">
    <property type="match status" value="1"/>
</dbReference>
<evidence type="ECO:0000313" key="10">
    <source>
        <dbReference type="EMBL" id="SEE99942.1"/>
    </source>
</evidence>
<evidence type="ECO:0000256" key="2">
    <source>
        <dbReference type="ARBA" id="ARBA00022490"/>
    </source>
</evidence>
<keyword evidence="2" id="KW-0963">Cytoplasm</keyword>
<dbReference type="InterPro" id="IPR032466">
    <property type="entry name" value="Metal_Hydrolase"/>
</dbReference>
<reference evidence="11" key="1">
    <citation type="submission" date="2016-10" db="EMBL/GenBank/DDBJ databases">
        <authorList>
            <person name="Varghese N."/>
            <person name="Submissions S."/>
        </authorList>
    </citation>
    <scope>NUCLEOTIDE SEQUENCE [LARGE SCALE GENOMIC DNA]</scope>
    <source>
        <strain evidence="11">DSM 21368</strain>
    </source>
</reference>
<dbReference type="GO" id="GO:0008448">
    <property type="term" value="F:N-acetylglucosamine-6-phosphate deacetylase activity"/>
    <property type="evidence" value="ECO:0007669"/>
    <property type="project" value="TreeGrafter"/>
</dbReference>
<evidence type="ECO:0000256" key="1">
    <source>
        <dbReference type="ARBA" id="ARBA00010716"/>
    </source>
</evidence>
<dbReference type="InterPro" id="IPR048301">
    <property type="entry name" value="NucS_C"/>
</dbReference>
<feature type="domain" description="Endonuclease NucS C-terminal" evidence="7">
    <location>
        <begin position="111"/>
        <end position="208"/>
    </location>
</feature>
<dbReference type="Pfam" id="PF01979">
    <property type="entry name" value="Amidohydro_1"/>
    <property type="match status" value="1"/>
</dbReference>
<dbReference type="Gene3D" id="2.30.40.10">
    <property type="entry name" value="Urease, subunit C, domain 1"/>
    <property type="match status" value="1"/>
</dbReference>
<feature type="domain" description="Amidohydrolase-related" evidence="8">
    <location>
        <begin position="290"/>
        <end position="630"/>
    </location>
</feature>
<dbReference type="PANTHER" id="PTHR11113:SF14">
    <property type="entry name" value="N-ACETYLGLUCOSAMINE-6-PHOSPHATE DEACETYLASE"/>
    <property type="match status" value="1"/>
</dbReference>
<evidence type="ECO:0000256" key="5">
    <source>
        <dbReference type="ARBA" id="ARBA00022801"/>
    </source>
</evidence>
<dbReference type="SUPFAM" id="SSF51556">
    <property type="entry name" value="Metallo-dependent hydrolases"/>
    <property type="match status" value="1"/>
</dbReference>
<dbReference type="GO" id="GO:0004519">
    <property type="term" value="F:endonuclease activity"/>
    <property type="evidence" value="ECO:0007669"/>
    <property type="project" value="UniProtKB-KW"/>
</dbReference>
<keyword evidence="5" id="KW-0378">Hydrolase</keyword>
<dbReference type="SUPFAM" id="SSF51338">
    <property type="entry name" value="Composite domain of metallo-dependent hydrolases"/>
    <property type="match status" value="1"/>
</dbReference>
<dbReference type="InterPro" id="IPR048302">
    <property type="entry name" value="NucS_N"/>
</dbReference>
<feature type="domain" description="Endonuclease NucS N-terminal PH-like" evidence="9">
    <location>
        <begin position="2"/>
        <end position="104"/>
    </location>
</feature>
<dbReference type="STRING" id="648782.SAMN04488554_4253"/>
<dbReference type="InterPro" id="IPR011059">
    <property type="entry name" value="Metal-dep_hydrolase_composite"/>
</dbReference>
<dbReference type="Proteomes" id="UP000199220">
    <property type="component" value="Unassembled WGS sequence"/>
</dbReference>
<keyword evidence="6" id="KW-0238">DNA-binding</keyword>
<dbReference type="GO" id="GO:0006046">
    <property type="term" value="P:N-acetylglucosamine catabolic process"/>
    <property type="evidence" value="ECO:0007669"/>
    <property type="project" value="TreeGrafter"/>
</dbReference>
<dbReference type="EMBL" id="FNTX01000002">
    <property type="protein sequence ID" value="SEE99942.1"/>
    <property type="molecule type" value="Genomic_DNA"/>
</dbReference>